<dbReference type="InterPro" id="IPR026444">
    <property type="entry name" value="Secre_tail"/>
</dbReference>
<keyword evidence="1" id="KW-0732">Signal</keyword>
<feature type="chain" id="PRO_5028847198" evidence="1">
    <location>
        <begin position="22"/>
        <end position="208"/>
    </location>
</feature>
<reference evidence="3 4" key="1">
    <citation type="submission" date="2019-10" db="EMBL/GenBank/DDBJ databases">
        <title>Draft Genome Sequence of Cytophagaceae sp. SJW1-29.</title>
        <authorList>
            <person name="Choi A."/>
        </authorList>
    </citation>
    <scope>NUCLEOTIDE SEQUENCE [LARGE SCALE GENOMIC DNA]</scope>
    <source>
        <strain evidence="3 4">SJW1-29</strain>
    </source>
</reference>
<dbReference type="EMBL" id="WHLY01000002">
    <property type="protein sequence ID" value="MPR32190.1"/>
    <property type="molecule type" value="Genomic_DNA"/>
</dbReference>
<evidence type="ECO:0000313" key="4">
    <source>
        <dbReference type="Proteomes" id="UP000479293"/>
    </source>
</evidence>
<dbReference type="Proteomes" id="UP000479293">
    <property type="component" value="Unassembled WGS sequence"/>
</dbReference>
<evidence type="ECO:0000259" key="2">
    <source>
        <dbReference type="Pfam" id="PF18962"/>
    </source>
</evidence>
<organism evidence="3 4">
    <name type="scientific">Salmonirosea aquatica</name>
    <dbReference type="NCBI Taxonomy" id="2654236"/>
    <lineage>
        <taxon>Bacteria</taxon>
        <taxon>Pseudomonadati</taxon>
        <taxon>Bacteroidota</taxon>
        <taxon>Cytophagia</taxon>
        <taxon>Cytophagales</taxon>
        <taxon>Spirosomataceae</taxon>
        <taxon>Salmonirosea</taxon>
    </lineage>
</organism>
<dbReference type="NCBIfam" id="TIGR04183">
    <property type="entry name" value="Por_Secre_tail"/>
    <property type="match status" value="1"/>
</dbReference>
<gene>
    <name evidence="3" type="ORF">GBK04_02210</name>
</gene>
<dbReference type="RefSeq" id="WP_152756463.1">
    <property type="nucleotide sequence ID" value="NZ_WHLY01000002.1"/>
</dbReference>
<evidence type="ECO:0000313" key="3">
    <source>
        <dbReference type="EMBL" id="MPR32190.1"/>
    </source>
</evidence>
<evidence type="ECO:0000256" key="1">
    <source>
        <dbReference type="SAM" id="SignalP"/>
    </source>
</evidence>
<sequence>MKRTILFAYIISILSLSEAYAQVPANSSRLNMPSQQKSMSLDRPALVPKPSVIEFKPLGLQKPQALNSYYRALLFANPVAAGTTAADNSEVNPLSVERTERRTYGFEEKTRGADEQLYSSDRITVSNVYPNPASDFAELDYTVQNSVRDAKVIIYNVLGSPVAEYALDKNDRKLRINTREMPTSVYFYQLAVDGKKVATKKMLVRHQQ</sequence>
<comment type="caution">
    <text evidence="3">The sequence shown here is derived from an EMBL/GenBank/DDBJ whole genome shotgun (WGS) entry which is preliminary data.</text>
</comment>
<dbReference type="AlphaFoldDB" id="A0A7C9FB43"/>
<dbReference type="Pfam" id="PF18962">
    <property type="entry name" value="Por_Secre_tail"/>
    <property type="match status" value="1"/>
</dbReference>
<feature type="signal peptide" evidence="1">
    <location>
        <begin position="1"/>
        <end position="21"/>
    </location>
</feature>
<name>A0A7C9FB43_9BACT</name>
<proteinExistence type="predicted"/>
<keyword evidence="4" id="KW-1185">Reference proteome</keyword>
<accession>A0A7C9FB43</accession>
<feature type="domain" description="Secretion system C-terminal sorting" evidence="2">
    <location>
        <begin position="128"/>
        <end position="204"/>
    </location>
</feature>
<protein>
    <submittedName>
        <fullName evidence="3">T9SS type A sorting domain-containing protein</fullName>
    </submittedName>
</protein>